<dbReference type="WBParaSite" id="SSLN_0000023001-mRNA-1">
    <property type="protein sequence ID" value="SSLN_0000023001-mRNA-1"/>
    <property type="gene ID" value="SSLN_0000023001"/>
</dbReference>
<feature type="region of interest" description="Disordered" evidence="1">
    <location>
        <begin position="352"/>
        <end position="400"/>
    </location>
</feature>
<evidence type="ECO:0000313" key="2">
    <source>
        <dbReference type="WBParaSite" id="SSLN_0000023001-mRNA-1"/>
    </source>
</evidence>
<proteinExistence type="predicted"/>
<dbReference type="Gene3D" id="3.60.10.10">
    <property type="entry name" value="Endonuclease/exonuclease/phosphatase"/>
    <property type="match status" value="1"/>
</dbReference>
<evidence type="ECO:0000256" key="1">
    <source>
        <dbReference type="SAM" id="MobiDB-lite"/>
    </source>
</evidence>
<sequence>LARVSPLTLAAWNLRSILDNPRSKRPERRTALVARELARYMVDIAALSDTRFYEQGQLEKVGAGYTFFWSGRPKAERGDASVAFAIWNDIGGLLPCLPQGCNDRLMRLHLPLRGDQFTTIISAYAPQRRALMRRRTNSTRTCMPCWRLCRRRGSDFNLHEGPKVNGCQGAWVIRKAEEIQGYADRNEMKNLFKAIKAINGPRIKGTAPLLSSDRKTLLKEISQILKRWAEHFRSVPTCSSAISDAAIDQLHQVETNNNLDLPPSLPETIWAVQQISSGKTLGSDAIPPEVYKHGGTRLMAELTTLFQEMCRTPSPADQNLRPTDAGEGHVDAPALVALAAAGLFSHPELSSAGCAGDQGDPQMPGRITTSSSLRLDSDINPVKGPKVSDPQVSSQSAHKLQDLQAPDDNATLEARWSQLRNIVQSIVHAVLRCAYREHQYWFDDNDTNRLHKAHTDCRIDANKAAFFRCHRLVQQRLWEMPNAWMTRKANELQ</sequence>
<protein>
    <submittedName>
        <fullName evidence="2">Reverse transcriptase domain-containing protein</fullName>
    </submittedName>
</protein>
<accession>A0A183S7M0</accession>
<dbReference type="SUPFAM" id="SSF56219">
    <property type="entry name" value="DNase I-like"/>
    <property type="match status" value="1"/>
</dbReference>
<dbReference type="AlphaFoldDB" id="A0A183S7M0"/>
<reference evidence="2" key="1">
    <citation type="submission" date="2016-06" db="UniProtKB">
        <authorList>
            <consortium name="WormBaseParasite"/>
        </authorList>
    </citation>
    <scope>IDENTIFICATION</scope>
</reference>
<dbReference type="InterPro" id="IPR036691">
    <property type="entry name" value="Endo/exonu/phosph_ase_sf"/>
</dbReference>
<name>A0A183S7M0_SCHSO</name>
<organism evidence="2">
    <name type="scientific">Schistocephalus solidus</name>
    <name type="common">Tapeworm</name>
    <dbReference type="NCBI Taxonomy" id="70667"/>
    <lineage>
        <taxon>Eukaryota</taxon>
        <taxon>Metazoa</taxon>
        <taxon>Spiralia</taxon>
        <taxon>Lophotrochozoa</taxon>
        <taxon>Platyhelminthes</taxon>
        <taxon>Cestoda</taxon>
        <taxon>Eucestoda</taxon>
        <taxon>Diphyllobothriidea</taxon>
        <taxon>Diphyllobothriidae</taxon>
        <taxon>Schistocephalus</taxon>
    </lineage>
</organism>